<proteinExistence type="predicted"/>
<protein>
    <submittedName>
        <fullName evidence="3">Response regulator</fullName>
    </submittedName>
</protein>
<dbReference type="SUPFAM" id="SSF52172">
    <property type="entry name" value="CheY-like"/>
    <property type="match status" value="1"/>
</dbReference>
<dbReference type="SMART" id="SM00448">
    <property type="entry name" value="REC"/>
    <property type="match status" value="1"/>
</dbReference>
<evidence type="ECO:0000313" key="4">
    <source>
        <dbReference type="Proteomes" id="UP000825179"/>
    </source>
</evidence>
<dbReference type="InterPro" id="IPR001789">
    <property type="entry name" value="Sig_transdc_resp-reg_receiver"/>
</dbReference>
<evidence type="ECO:0000256" key="1">
    <source>
        <dbReference type="PROSITE-ProRule" id="PRU00169"/>
    </source>
</evidence>
<dbReference type="Pfam" id="PF00072">
    <property type="entry name" value="Response_reg"/>
    <property type="match status" value="1"/>
</dbReference>
<evidence type="ECO:0000313" key="3">
    <source>
        <dbReference type="EMBL" id="QZT33907.1"/>
    </source>
</evidence>
<comment type="caution">
    <text evidence="1">Lacks conserved residue(s) required for the propagation of feature annotation.</text>
</comment>
<dbReference type="Gene3D" id="3.40.50.2300">
    <property type="match status" value="1"/>
</dbReference>
<keyword evidence="4" id="KW-1185">Reference proteome</keyword>
<dbReference type="RefSeq" id="WP_222822819.1">
    <property type="nucleotide sequence ID" value="NZ_CP082237.1"/>
</dbReference>
<dbReference type="InterPro" id="IPR011006">
    <property type="entry name" value="CheY-like_superfamily"/>
</dbReference>
<sequence length="296" mass="33508">MPKLLIADRDSTERTGIKWFVTSHQFPFSQVDEAATVEQLIEHIEAQCPDVVMLELEMIPDGALAQVTHLLKTYVRRVICLTTEPVFERALQAIELEAASLLVKPLEPGRLKRALRQASAVLSPDDSSGYVCTASLADRKTDTSTPPDALAYTALFIDHALEQPPALLLVQPEKAAYNKELFRWLERFPFLVPASVYALSDMVACVLSVHEKGPVENEHELLQQEGKRLLQQWREHHQTRLNVAIHPSALPAASLHEIYLRSKEALKLQFYKGHQQLFWVDEQPPFVAIDPFLTYL</sequence>
<evidence type="ECO:0000259" key="2">
    <source>
        <dbReference type="PROSITE" id="PS50110"/>
    </source>
</evidence>
<accession>A0A8X8L778</accession>
<dbReference type="GO" id="GO:0000160">
    <property type="term" value="P:phosphorelay signal transduction system"/>
    <property type="evidence" value="ECO:0007669"/>
    <property type="project" value="InterPro"/>
</dbReference>
<dbReference type="Proteomes" id="UP000825179">
    <property type="component" value="Chromosome"/>
</dbReference>
<gene>
    <name evidence="3" type="ORF">HUR95_00195</name>
</gene>
<feature type="domain" description="Response regulatory" evidence="2">
    <location>
        <begin position="3"/>
        <end position="119"/>
    </location>
</feature>
<name>A0A8X8L778_CALTT</name>
<dbReference type="KEGG" id="cthu:HUR95_00195"/>
<dbReference type="EMBL" id="CP082237">
    <property type="protein sequence ID" value="QZT33907.1"/>
    <property type="molecule type" value="Genomic_DNA"/>
</dbReference>
<dbReference type="PROSITE" id="PS50110">
    <property type="entry name" value="RESPONSE_REGULATORY"/>
    <property type="match status" value="1"/>
</dbReference>
<dbReference type="AlphaFoldDB" id="A0A8X8L778"/>
<reference evidence="3 4" key="1">
    <citation type="journal article" date="2020" name="Extremophiles">
        <title>Genomic analysis of Caldalkalibacillus thermarum TA2.A1 reveals aerobic alkaliphilic metabolism and evolutionary hallmarks linking alkaliphilic bacteria and plant life.</title>
        <authorList>
            <person name="de Jong S.I."/>
            <person name="van den Broek M.A."/>
            <person name="Merkel A.Y."/>
            <person name="de la Torre Cortes P."/>
            <person name="Kalamorz F."/>
            <person name="Cook G.M."/>
            <person name="van Loosdrecht M.C.M."/>
            <person name="McMillan D.G.G."/>
        </authorList>
    </citation>
    <scope>NUCLEOTIDE SEQUENCE [LARGE SCALE GENOMIC DNA]</scope>
    <source>
        <strain evidence="3 4">TA2.A1</strain>
    </source>
</reference>
<organism evidence="3 4">
    <name type="scientific">Caldalkalibacillus thermarum (strain TA2.A1)</name>
    <dbReference type="NCBI Taxonomy" id="986075"/>
    <lineage>
        <taxon>Bacteria</taxon>
        <taxon>Bacillati</taxon>
        <taxon>Bacillota</taxon>
        <taxon>Bacilli</taxon>
        <taxon>Bacillales</taxon>
        <taxon>Bacillaceae</taxon>
        <taxon>Caldalkalibacillus</taxon>
    </lineage>
</organism>